<dbReference type="PANTHER" id="PTHR42735:SF1">
    <property type="entry name" value="PYRIDOXAL-DEPENDENT DECARBOXYLASE DOMAIN-CONTAINING PROTEIN 1-RELATED"/>
    <property type="match status" value="1"/>
</dbReference>
<reference evidence="11" key="2">
    <citation type="submission" date="2020-05" db="UniProtKB">
        <authorList>
            <consortium name="EnsemblMetazoa"/>
        </authorList>
    </citation>
    <scope>IDENTIFICATION</scope>
    <source>
        <strain evidence="11">wikel</strain>
    </source>
</reference>
<gene>
    <name evidence="10" type="ORF">IscW_ISCW004810</name>
</gene>
<dbReference type="Proteomes" id="UP000001555">
    <property type="component" value="Unassembled WGS sequence"/>
</dbReference>
<dbReference type="InParanoid" id="B7PEQ1"/>
<dbReference type="EMBL" id="ABJB010984067">
    <property type="status" value="NOT_ANNOTATED_CDS"/>
    <property type="molecule type" value="Genomic_DNA"/>
</dbReference>
<evidence type="ECO:0000259" key="9">
    <source>
        <dbReference type="Pfam" id="PF22937"/>
    </source>
</evidence>
<dbReference type="EMBL" id="ABJB010089219">
    <property type="status" value="NOT_ANNOTATED_CDS"/>
    <property type="molecule type" value="Genomic_DNA"/>
</dbReference>
<dbReference type="Pfam" id="PF00282">
    <property type="entry name" value="Pyridoxal_deC"/>
    <property type="match status" value="1"/>
</dbReference>
<evidence type="ECO:0000313" key="12">
    <source>
        <dbReference type="Proteomes" id="UP000001555"/>
    </source>
</evidence>
<sequence>MSLDLYKPYIRLGLETIVQQQNNGQGPPGKTFSSDGPRRLDEAGKAVVTSHALAAYVSTLELSSLRKLTARVVSDTGLWVSRLFRFFDSAVYFHEESREGLVRVCRLALHAKYPRLSQGDGYEALFARPPVLYLGAHTRASLGHHLCSQLGLPLSCLRMVPQTRTPGRLYQTDLEALEHCLAEDVSQGKIPTLVVASAGSPAVGQVDPLQGLQELCKRHEAWLHVEGHALAALCLVSVPNLPARTGDSVSLPLGTWLGLPSVPYVTLYKTGEAALAHAAGLSSFSVHSKLQCLPLWVGLQSLGHQGLLQRVLHCLRLGRPRAVSKEGQVLTLADVVTKSVGTLLLFDVVVPVVTFRYIPDEDGETDEFCKSDGEVEEEKGREAEGRPEAVDRKEQSEPVTTAESPTSEEQETTHPRETESSASKDPSYQNNLNSWLGQVLNRDVPRAALDLLDLDQHGVCLRFCPLESAHGEGDDGMCCVRFGMVTDDLDVEELVGLVLAAGMELEESSKAILNATVRQKRKFRRALEHHENLALVEVCHWAGLGGVRYIPGPWLGQPLDEAGREDINRLNSELVLKLKSTDSAFSLGEPKPSHSFAVAVALGLLRHVPIVGSLFNWWSPTSKESGIRGRSFNITSGLVESTENIYKYHMQIQQGGSPALSNCPPQAQVLVQAGSPLEPKHH</sequence>
<dbReference type="GO" id="GO:0030170">
    <property type="term" value="F:pyridoxal phosphate binding"/>
    <property type="evidence" value="ECO:0007669"/>
    <property type="project" value="InterPro"/>
</dbReference>
<evidence type="ECO:0000256" key="4">
    <source>
        <dbReference type="ARBA" id="ARBA00022898"/>
    </source>
</evidence>
<dbReference type="FunFam" id="3.40.640.10:FF:000036">
    <property type="entry name" value="pyridoxal-dependent decarboxylase domain-containing protein 1 isoform X2"/>
    <property type="match status" value="1"/>
</dbReference>
<dbReference type="GO" id="GO:0016831">
    <property type="term" value="F:carboxy-lyase activity"/>
    <property type="evidence" value="ECO:0007669"/>
    <property type="project" value="UniProtKB-KW"/>
</dbReference>
<dbReference type="Pfam" id="PF22937">
    <property type="entry name" value="PDXDC1-like_cen2"/>
    <property type="match status" value="1"/>
</dbReference>
<comment type="similarity">
    <text evidence="2">Belongs to the group II decarboxylase family.</text>
</comment>
<dbReference type="GO" id="GO:0019752">
    <property type="term" value="P:carboxylic acid metabolic process"/>
    <property type="evidence" value="ECO:0007669"/>
    <property type="project" value="InterPro"/>
</dbReference>
<keyword evidence="4" id="KW-0663">Pyridoxal phosphate</keyword>
<dbReference type="AlphaFoldDB" id="B7PEQ1"/>
<dbReference type="Pfam" id="PF22930">
    <property type="entry name" value="PDXDC1-like_cen"/>
    <property type="match status" value="1"/>
</dbReference>
<dbReference type="Gene3D" id="3.40.640.10">
    <property type="entry name" value="Type I PLP-dependent aspartate aminotransferase-like (Major domain)"/>
    <property type="match status" value="1"/>
</dbReference>
<dbReference type="HOGENOM" id="CLU_014327_0_0_1"/>
<dbReference type="EnsemblMetazoa" id="ISCW004810-RA">
    <property type="protein sequence ID" value="ISCW004810-PA"/>
    <property type="gene ID" value="ISCW004810"/>
</dbReference>
<name>B7PEQ1_IXOSC</name>
<dbReference type="InterPro" id="IPR015421">
    <property type="entry name" value="PyrdxlP-dep_Trfase_major"/>
</dbReference>
<keyword evidence="5 10" id="KW-0456">Lyase</keyword>
<organism>
    <name type="scientific">Ixodes scapularis</name>
    <name type="common">Black-legged tick</name>
    <name type="synonym">Deer tick</name>
    <dbReference type="NCBI Taxonomy" id="6945"/>
    <lineage>
        <taxon>Eukaryota</taxon>
        <taxon>Metazoa</taxon>
        <taxon>Ecdysozoa</taxon>
        <taxon>Arthropoda</taxon>
        <taxon>Chelicerata</taxon>
        <taxon>Arachnida</taxon>
        <taxon>Acari</taxon>
        <taxon>Parasitiformes</taxon>
        <taxon>Ixodida</taxon>
        <taxon>Ixodoidea</taxon>
        <taxon>Ixodidae</taxon>
        <taxon>Ixodinae</taxon>
        <taxon>Ixodes</taxon>
    </lineage>
</organism>
<protein>
    <recommendedName>
        <fullName evidence="6">Pyridoxal-dependent decarboxylase domain-containing protein 1</fullName>
    </recommendedName>
</protein>
<feature type="compositionally biased region" description="Polar residues" evidence="7">
    <location>
        <begin position="397"/>
        <end position="407"/>
    </location>
</feature>
<dbReference type="InterPro" id="IPR050477">
    <property type="entry name" value="GrpII_AminoAcid_Decarb"/>
</dbReference>
<dbReference type="InterPro" id="IPR055103">
    <property type="entry name" value="PDXDC1-like_2nd"/>
</dbReference>
<evidence type="ECO:0007829" key="13">
    <source>
        <dbReference type="PeptideAtlas" id="B7PEQ1"/>
    </source>
</evidence>
<evidence type="ECO:0000313" key="11">
    <source>
        <dbReference type="EnsemblMetazoa" id="ISCW004810-PA"/>
    </source>
</evidence>
<evidence type="ECO:0000256" key="1">
    <source>
        <dbReference type="ARBA" id="ARBA00001933"/>
    </source>
</evidence>
<dbReference type="OrthoDB" id="2161780at2759"/>
<dbReference type="EMBL" id="ABJB010985894">
    <property type="status" value="NOT_ANNOTATED_CDS"/>
    <property type="molecule type" value="Genomic_DNA"/>
</dbReference>
<evidence type="ECO:0000256" key="3">
    <source>
        <dbReference type="ARBA" id="ARBA00022793"/>
    </source>
</evidence>
<keyword evidence="3" id="KW-0210">Decarboxylase</keyword>
<dbReference type="VEuPathDB" id="VectorBase:ISCP_005151"/>
<evidence type="ECO:0000313" key="10">
    <source>
        <dbReference type="EMBL" id="EEC05073.1"/>
    </source>
</evidence>
<feature type="compositionally biased region" description="Basic and acidic residues" evidence="7">
    <location>
        <begin position="367"/>
        <end position="396"/>
    </location>
</feature>
<dbReference type="SUPFAM" id="SSF53383">
    <property type="entry name" value="PLP-dependent transferases"/>
    <property type="match status" value="1"/>
</dbReference>
<dbReference type="EMBL" id="DS696908">
    <property type="protein sequence ID" value="EEC05073.1"/>
    <property type="molecule type" value="Genomic_DNA"/>
</dbReference>
<evidence type="ECO:0000256" key="6">
    <source>
        <dbReference type="ARBA" id="ARBA00047190"/>
    </source>
</evidence>
<dbReference type="EMBL" id="ABJB011074093">
    <property type="status" value="NOT_ANNOTATED_CDS"/>
    <property type="molecule type" value="Genomic_DNA"/>
</dbReference>
<feature type="domain" description="PDXDC1-like third" evidence="9">
    <location>
        <begin position="523"/>
        <end position="605"/>
    </location>
</feature>
<dbReference type="STRING" id="6945.B7PEQ1"/>
<dbReference type="EMBL" id="ABJB010165662">
    <property type="status" value="NOT_ANNOTATED_CDS"/>
    <property type="molecule type" value="Genomic_DNA"/>
</dbReference>
<evidence type="ECO:0000256" key="5">
    <source>
        <dbReference type="ARBA" id="ARBA00023239"/>
    </source>
</evidence>
<dbReference type="InterPro" id="IPR055102">
    <property type="entry name" value="PDXDC1-like_3rd"/>
</dbReference>
<dbReference type="EMBL" id="ABJB011137115">
    <property type="status" value="NOT_ANNOTATED_CDS"/>
    <property type="molecule type" value="Genomic_DNA"/>
</dbReference>
<reference evidence="10 12" key="1">
    <citation type="submission" date="2008-03" db="EMBL/GenBank/DDBJ databases">
        <title>Annotation of Ixodes scapularis.</title>
        <authorList>
            <consortium name="Ixodes scapularis Genome Project Consortium"/>
            <person name="Caler E."/>
            <person name="Hannick L.I."/>
            <person name="Bidwell S."/>
            <person name="Joardar V."/>
            <person name="Thiagarajan M."/>
            <person name="Amedeo P."/>
            <person name="Galinsky K.J."/>
            <person name="Schobel S."/>
            <person name="Inman J."/>
            <person name="Hostetler J."/>
            <person name="Miller J."/>
            <person name="Hammond M."/>
            <person name="Megy K."/>
            <person name="Lawson D."/>
            <person name="Kodira C."/>
            <person name="Sutton G."/>
            <person name="Meyer J."/>
            <person name="Hill C.A."/>
            <person name="Birren B."/>
            <person name="Nene V."/>
            <person name="Collins F."/>
            <person name="Alarcon-Chaidez F."/>
            <person name="Wikel S."/>
            <person name="Strausberg R."/>
        </authorList>
    </citation>
    <scope>NUCLEOTIDE SEQUENCE [LARGE SCALE GENOMIC DNA]</scope>
    <source>
        <strain evidence="12">Wikel</strain>
        <strain evidence="10">Wikel colony</strain>
    </source>
</reference>
<dbReference type="PaxDb" id="6945-B7PEQ1"/>
<keyword evidence="12" id="KW-1185">Reference proteome</keyword>
<keyword evidence="13" id="KW-1267">Proteomics identification</keyword>
<dbReference type="EMBL" id="ABJB010973688">
    <property type="status" value="NOT_ANNOTATED_CDS"/>
    <property type="molecule type" value="Genomic_DNA"/>
</dbReference>
<evidence type="ECO:0000256" key="7">
    <source>
        <dbReference type="SAM" id="MobiDB-lite"/>
    </source>
</evidence>
<evidence type="ECO:0000256" key="2">
    <source>
        <dbReference type="ARBA" id="ARBA00009533"/>
    </source>
</evidence>
<feature type="domain" description="PDXDC1/PDXD2 second" evidence="8">
    <location>
        <begin position="351"/>
        <end position="473"/>
    </location>
</feature>
<evidence type="ECO:0000259" key="8">
    <source>
        <dbReference type="Pfam" id="PF22930"/>
    </source>
</evidence>
<proteinExistence type="evidence at protein level"/>
<feature type="region of interest" description="Disordered" evidence="7">
    <location>
        <begin position="366"/>
        <end position="428"/>
    </location>
</feature>
<dbReference type="VEuPathDB" id="VectorBase:ISCW004810"/>
<dbReference type="PANTHER" id="PTHR42735">
    <property type="match status" value="1"/>
</dbReference>
<comment type="cofactor">
    <cofactor evidence="1">
        <name>pyridoxal 5'-phosphate</name>
        <dbReference type="ChEBI" id="CHEBI:597326"/>
    </cofactor>
</comment>
<dbReference type="InterPro" id="IPR002129">
    <property type="entry name" value="PyrdxlP-dep_de-COase"/>
</dbReference>
<dbReference type="FunCoup" id="B7PEQ1">
    <property type="interactions" value="1438"/>
</dbReference>
<accession>B7PEQ1</accession>
<dbReference type="VEuPathDB" id="VectorBase:ISCI004810"/>
<dbReference type="InterPro" id="IPR015424">
    <property type="entry name" value="PyrdxlP-dep_Trfase"/>
</dbReference>